<keyword evidence="6" id="KW-0756">Sterol biosynthesis</keyword>
<dbReference type="EC" id="2.1.1.-" evidence="6"/>
<proteinExistence type="inferred from homology"/>
<dbReference type="SUPFAM" id="SSF53335">
    <property type="entry name" value="S-adenosyl-L-methionine-dependent methyltransferases"/>
    <property type="match status" value="1"/>
</dbReference>
<keyword evidence="6" id="KW-0752">Steroid biosynthesis</keyword>
<dbReference type="InterPro" id="IPR050447">
    <property type="entry name" value="Erg6_SMT_methyltransf"/>
</dbReference>
<feature type="domain" description="SAM-dependent methyltransferase Erg6/SMT-type" evidence="7">
    <location>
        <begin position="42"/>
        <end position="338"/>
    </location>
</feature>
<comment type="function">
    <text evidence="6">Catalyzes the transfer of methyl groups from S-adenosyl-methionine to the C-24 of sterols.</text>
</comment>
<dbReference type="Proteomes" id="UP000799770">
    <property type="component" value="Unassembled WGS sequence"/>
</dbReference>
<dbReference type="Gene3D" id="3.40.50.150">
    <property type="entry name" value="Vaccinia Virus protein VP39"/>
    <property type="match status" value="1"/>
</dbReference>
<dbReference type="Pfam" id="PF08498">
    <property type="entry name" value="Sterol_MT_C"/>
    <property type="match status" value="1"/>
</dbReference>
<dbReference type="GO" id="GO:0006696">
    <property type="term" value="P:ergosterol biosynthetic process"/>
    <property type="evidence" value="ECO:0007669"/>
    <property type="project" value="TreeGrafter"/>
</dbReference>
<sequence length="344" mass="38602">MESVRKRNEYSRHWEEGGKALVDDEDARDLRKSKYSDVVNDYYNATTDIYLESWGQSFHMARYPLGPEPKDRATARHEHYLALMMSMRPGMRILDVGCGVGGPAKEIATFVDCHVVGINNNGYQVHKAQALAKDDGSDNKVEFVQADFVNIPFPDDSFDAIYAIEATVHAPELSEVYKEIFRVLKPGGTFGVYEWLLTDAFSPNDKSHMAIRLGIERGTGVPSLQTKVAAREAMNRAGFKLEYVEDLAERQDPLMWWYPISGDLASAKGLRDWVLVARNTRWGRVVVRAIVRALEFVKYAPKGTTNITEELIIAGDSLVAGGKAGIFTPMYLMIGKKVLEEQMP</sequence>
<evidence type="ECO:0000313" key="9">
    <source>
        <dbReference type="Proteomes" id="UP000799770"/>
    </source>
</evidence>
<evidence type="ECO:0000256" key="4">
    <source>
        <dbReference type="ARBA" id="ARBA00038188"/>
    </source>
</evidence>
<keyword evidence="6" id="KW-1207">Sterol metabolism</keyword>
<keyword evidence="9" id="KW-1185">Reference proteome</keyword>
<evidence type="ECO:0000256" key="1">
    <source>
        <dbReference type="ARBA" id="ARBA00022603"/>
    </source>
</evidence>
<evidence type="ECO:0000313" key="8">
    <source>
        <dbReference type="EMBL" id="KAF2122564.1"/>
    </source>
</evidence>
<dbReference type="Pfam" id="PF08241">
    <property type="entry name" value="Methyltransf_11"/>
    <property type="match status" value="1"/>
</dbReference>
<evidence type="ECO:0000256" key="6">
    <source>
        <dbReference type="RuleBase" id="RU362025"/>
    </source>
</evidence>
<dbReference type="GO" id="GO:0005783">
    <property type="term" value="C:endoplasmic reticulum"/>
    <property type="evidence" value="ECO:0007669"/>
    <property type="project" value="TreeGrafter"/>
</dbReference>
<keyword evidence="1 5" id="KW-0489">Methyltransferase</keyword>
<protein>
    <recommendedName>
        <fullName evidence="6">Sterol 24-C-methyltransferase</fullName>
        <ecNumber evidence="6">2.1.1.-</ecNumber>
    </recommendedName>
    <alternativeName>
        <fullName evidence="6">Delta(24)-sterol C-methyltransferase</fullName>
    </alternativeName>
</protein>
<gene>
    <name evidence="8" type="ORF">BDV96DRAFT_535657</name>
</gene>
<reference evidence="8" key="1">
    <citation type="journal article" date="2020" name="Stud. Mycol.">
        <title>101 Dothideomycetes genomes: a test case for predicting lifestyles and emergence of pathogens.</title>
        <authorList>
            <person name="Haridas S."/>
            <person name="Albert R."/>
            <person name="Binder M."/>
            <person name="Bloem J."/>
            <person name="Labutti K."/>
            <person name="Salamov A."/>
            <person name="Andreopoulos B."/>
            <person name="Baker S."/>
            <person name="Barry K."/>
            <person name="Bills G."/>
            <person name="Bluhm B."/>
            <person name="Cannon C."/>
            <person name="Castanera R."/>
            <person name="Culley D."/>
            <person name="Daum C."/>
            <person name="Ezra D."/>
            <person name="Gonzalez J."/>
            <person name="Henrissat B."/>
            <person name="Kuo A."/>
            <person name="Liang C."/>
            <person name="Lipzen A."/>
            <person name="Lutzoni F."/>
            <person name="Magnuson J."/>
            <person name="Mondo S."/>
            <person name="Nolan M."/>
            <person name="Ohm R."/>
            <person name="Pangilinan J."/>
            <person name="Park H.-J."/>
            <person name="Ramirez L."/>
            <person name="Alfaro M."/>
            <person name="Sun H."/>
            <person name="Tritt A."/>
            <person name="Yoshinaga Y."/>
            <person name="Zwiers L.-H."/>
            <person name="Turgeon B."/>
            <person name="Goodwin S."/>
            <person name="Spatafora J."/>
            <person name="Crous P."/>
            <person name="Grigoriev I."/>
        </authorList>
    </citation>
    <scope>NUCLEOTIDE SEQUENCE</scope>
    <source>
        <strain evidence="8">CBS 627.86</strain>
    </source>
</reference>
<dbReference type="OrthoDB" id="540004at2759"/>
<evidence type="ECO:0000256" key="3">
    <source>
        <dbReference type="ARBA" id="ARBA00022691"/>
    </source>
</evidence>
<keyword evidence="2 5" id="KW-0808">Transferase</keyword>
<keyword evidence="6" id="KW-0443">Lipid metabolism</keyword>
<keyword evidence="6" id="KW-0444">Lipid biosynthesis</keyword>
<name>A0A6A5ZUA6_9PLEO</name>
<dbReference type="GO" id="GO:0032259">
    <property type="term" value="P:methylation"/>
    <property type="evidence" value="ECO:0007669"/>
    <property type="project" value="UniProtKB-KW"/>
</dbReference>
<evidence type="ECO:0000256" key="5">
    <source>
        <dbReference type="PROSITE-ProRule" id="PRU01022"/>
    </source>
</evidence>
<evidence type="ECO:0000259" key="7">
    <source>
        <dbReference type="PROSITE" id="PS51685"/>
    </source>
</evidence>
<dbReference type="InterPro" id="IPR029063">
    <property type="entry name" value="SAM-dependent_MTases_sf"/>
</dbReference>
<evidence type="ECO:0000256" key="2">
    <source>
        <dbReference type="ARBA" id="ARBA00022679"/>
    </source>
</evidence>
<accession>A0A6A5ZUA6</accession>
<dbReference type="CDD" id="cd02440">
    <property type="entry name" value="AdoMet_MTases"/>
    <property type="match status" value="1"/>
</dbReference>
<dbReference type="PROSITE" id="PS51685">
    <property type="entry name" value="SAM_MT_ERG6_SMT"/>
    <property type="match status" value="1"/>
</dbReference>
<dbReference type="PANTHER" id="PTHR44068">
    <property type="entry name" value="ZGC:194242"/>
    <property type="match status" value="1"/>
</dbReference>
<comment type="similarity">
    <text evidence="4 5 6">Belongs to the class I-like SAM-binding methyltransferase superfamily. Erg6/SMT family.</text>
</comment>
<keyword evidence="3 5" id="KW-0949">S-adenosyl-L-methionine</keyword>
<dbReference type="GO" id="GO:0003838">
    <property type="term" value="F:sterol 24-C-methyltransferase activity"/>
    <property type="evidence" value="ECO:0007669"/>
    <property type="project" value="TreeGrafter"/>
</dbReference>
<keyword evidence="6" id="KW-0753">Steroid metabolism</keyword>
<dbReference type="PANTHER" id="PTHR44068:SF1">
    <property type="entry name" value="HYPOTHETICAL LOC100005854"/>
    <property type="match status" value="1"/>
</dbReference>
<dbReference type="InterPro" id="IPR013705">
    <property type="entry name" value="Sterol_MeTrfase_C"/>
</dbReference>
<dbReference type="EMBL" id="ML977310">
    <property type="protein sequence ID" value="KAF2122564.1"/>
    <property type="molecule type" value="Genomic_DNA"/>
</dbReference>
<dbReference type="InterPro" id="IPR013216">
    <property type="entry name" value="Methyltransf_11"/>
</dbReference>
<organism evidence="8 9">
    <name type="scientific">Lophiotrema nucula</name>
    <dbReference type="NCBI Taxonomy" id="690887"/>
    <lineage>
        <taxon>Eukaryota</taxon>
        <taxon>Fungi</taxon>
        <taxon>Dikarya</taxon>
        <taxon>Ascomycota</taxon>
        <taxon>Pezizomycotina</taxon>
        <taxon>Dothideomycetes</taxon>
        <taxon>Pleosporomycetidae</taxon>
        <taxon>Pleosporales</taxon>
        <taxon>Lophiotremataceae</taxon>
        <taxon>Lophiotrema</taxon>
    </lineage>
</organism>
<dbReference type="AlphaFoldDB" id="A0A6A5ZUA6"/>
<comment type="pathway">
    <text evidence="6">Steroid metabolism.</text>
</comment>
<dbReference type="InterPro" id="IPR030384">
    <property type="entry name" value="MeTrfase_SMT"/>
</dbReference>